<dbReference type="InterPro" id="IPR004154">
    <property type="entry name" value="Anticodon-bd"/>
</dbReference>
<dbReference type="PROSITE" id="PS50862">
    <property type="entry name" value="AA_TRNA_LIGASE_II"/>
    <property type="match status" value="1"/>
</dbReference>
<keyword evidence="1" id="KW-0963">Cytoplasm</keyword>
<feature type="domain" description="Aminoacyl-transfer RNA synthetases class-II family profile" evidence="7">
    <location>
        <begin position="219"/>
        <end position="399"/>
    </location>
</feature>
<sequence>MTEISSKPKITSLDIARSWCKENGFIFPSSEIYGGFAAVYDYGHYGYLLKENIKKLWEKSMSQERNDVLLLDSAIFMHPKTWDASGHLSSFSDVLIEDKKTHVRYRADHLVEDWLNSKTKEELEQIATQLTNESVKEMVVKRNLDKATPEEIYEIMKVSKFPGLENYTVPRNFGLMVKSNLGVTDGTITDENAVYLRAETCQGIYLNFKNVLQSYRMKLPFGIAQVGKAFRNEIVARQFIFRTREFEQMEMQYFLHPSMMSQKFEEWKNIRMNWYIETLGINPKRLRFRDHDKLAHYASAACDIEYKFGSIGEFKEVEGIHARGDWDLGNHQKFSGENLDYFDQETNERFIPHVLETSVGLNRCVMMVIEDSLYEEEFKDTDGSKNFRTVMKIKKTLAPIKVAVLPLSKKMELQNKSIEVQSMLKTHFFTQYDETGSIGKRYRRQDEIGTPYCVTIDFETLNDNCVTVRDRDTMKQDRVSISDLTDYLLVNLNS</sequence>
<evidence type="ECO:0000256" key="6">
    <source>
        <dbReference type="ARBA" id="ARBA00023146"/>
    </source>
</evidence>
<dbReference type="AlphaFoldDB" id="A0A3M0Z1P9"/>
<dbReference type="GO" id="GO:0006426">
    <property type="term" value="P:glycyl-tRNA aminoacylation"/>
    <property type="evidence" value="ECO:0007669"/>
    <property type="project" value="TreeGrafter"/>
</dbReference>
<dbReference type="EMBL" id="RFKV01000079">
    <property type="protein sequence ID" value="RMD76961.1"/>
    <property type="molecule type" value="Genomic_DNA"/>
</dbReference>
<reference evidence="8 9" key="1">
    <citation type="submission" date="2018-10" db="EMBL/GenBank/DDBJ databases">
        <title>Thermophilic Lithotrophy and Phototrophy in an Intertidal, Iron-rich, Geothermal Spring.</title>
        <authorList>
            <person name="Ward L.M."/>
            <person name="Idei A."/>
            <person name="Nakagawa M."/>
            <person name="Ueno Y."/>
            <person name="Fischer W."/>
            <person name="Mcglynn S.E."/>
        </authorList>
    </citation>
    <scope>NUCLEOTIDE SEQUENCE [LARGE SCALE GENOMIC DNA]</scope>
    <source>
        <strain evidence="8">J137</strain>
    </source>
</reference>
<dbReference type="SUPFAM" id="SSF52954">
    <property type="entry name" value="Class II aaRS ABD-related"/>
    <property type="match status" value="1"/>
</dbReference>
<keyword evidence="6" id="KW-0030">Aminoacyl-tRNA synthetase</keyword>
<dbReference type="Proteomes" id="UP000269410">
    <property type="component" value="Unassembled WGS sequence"/>
</dbReference>
<keyword evidence="2 8" id="KW-0436">Ligase</keyword>
<dbReference type="InterPro" id="IPR045864">
    <property type="entry name" value="aa-tRNA-synth_II/BPL/LPL"/>
</dbReference>
<evidence type="ECO:0000256" key="5">
    <source>
        <dbReference type="ARBA" id="ARBA00022917"/>
    </source>
</evidence>
<evidence type="ECO:0000256" key="1">
    <source>
        <dbReference type="ARBA" id="ARBA00022490"/>
    </source>
</evidence>
<keyword evidence="4" id="KW-0067">ATP-binding</keyword>
<dbReference type="SUPFAM" id="SSF55681">
    <property type="entry name" value="Class II aaRS and biotin synthetases"/>
    <property type="match status" value="1"/>
</dbReference>
<name>A0A3M0Z1P9_9BACT</name>
<dbReference type="CDD" id="cd00858">
    <property type="entry name" value="GlyRS_anticodon"/>
    <property type="match status" value="1"/>
</dbReference>
<dbReference type="CDD" id="cd00774">
    <property type="entry name" value="GlyRS-like_core"/>
    <property type="match status" value="1"/>
</dbReference>
<gene>
    <name evidence="8" type="ORF">D6810_02410</name>
</gene>
<dbReference type="GO" id="GO:0005737">
    <property type="term" value="C:cytoplasm"/>
    <property type="evidence" value="ECO:0007669"/>
    <property type="project" value="TreeGrafter"/>
</dbReference>
<evidence type="ECO:0000256" key="3">
    <source>
        <dbReference type="ARBA" id="ARBA00022741"/>
    </source>
</evidence>
<dbReference type="Pfam" id="PF03129">
    <property type="entry name" value="HGTP_anticodon"/>
    <property type="match status" value="1"/>
</dbReference>
<dbReference type="InterPro" id="IPR002314">
    <property type="entry name" value="aa-tRNA-synt_IIb"/>
</dbReference>
<dbReference type="InterPro" id="IPR033731">
    <property type="entry name" value="GlyRS-like_core"/>
</dbReference>
<evidence type="ECO:0000256" key="4">
    <source>
        <dbReference type="ARBA" id="ARBA00022840"/>
    </source>
</evidence>
<keyword evidence="3" id="KW-0547">Nucleotide-binding</keyword>
<comment type="caution">
    <text evidence="8">The sequence shown here is derived from an EMBL/GenBank/DDBJ whole genome shotgun (WGS) entry which is preliminary data.</text>
</comment>
<dbReference type="PANTHER" id="PTHR10745">
    <property type="entry name" value="GLYCYL-TRNA SYNTHETASE/DNA POLYMERASE SUBUNIT GAMMA-2"/>
    <property type="match status" value="1"/>
</dbReference>
<evidence type="ECO:0000313" key="8">
    <source>
        <dbReference type="EMBL" id="RMD76961.1"/>
    </source>
</evidence>
<evidence type="ECO:0000259" key="7">
    <source>
        <dbReference type="PROSITE" id="PS50862"/>
    </source>
</evidence>
<dbReference type="GO" id="GO:0015966">
    <property type="term" value="P:diadenosine tetraphosphate biosynthetic process"/>
    <property type="evidence" value="ECO:0007669"/>
    <property type="project" value="UniProtKB-ARBA"/>
</dbReference>
<dbReference type="EC" id="6.1.1.14" evidence="8"/>
<protein>
    <submittedName>
        <fullName evidence="8">Glycine--tRNA ligase</fullName>
        <ecNumber evidence="8">6.1.1.14</ecNumber>
    </submittedName>
</protein>
<dbReference type="GO" id="GO:0070062">
    <property type="term" value="C:extracellular exosome"/>
    <property type="evidence" value="ECO:0007669"/>
    <property type="project" value="UniProtKB-ARBA"/>
</dbReference>
<organism evidence="8 9">
    <name type="scientific">Candidatus Dojkabacteria bacterium</name>
    <dbReference type="NCBI Taxonomy" id="2099670"/>
    <lineage>
        <taxon>Bacteria</taxon>
        <taxon>Candidatus Dojkabacteria</taxon>
    </lineage>
</organism>
<evidence type="ECO:0000256" key="2">
    <source>
        <dbReference type="ARBA" id="ARBA00022598"/>
    </source>
</evidence>
<dbReference type="GO" id="GO:0005524">
    <property type="term" value="F:ATP binding"/>
    <property type="evidence" value="ECO:0007669"/>
    <property type="project" value="UniProtKB-KW"/>
</dbReference>
<dbReference type="InterPro" id="IPR027031">
    <property type="entry name" value="Gly-tRNA_synthase/POLG2"/>
</dbReference>
<dbReference type="GO" id="GO:0004820">
    <property type="term" value="F:glycine-tRNA ligase activity"/>
    <property type="evidence" value="ECO:0007669"/>
    <property type="project" value="UniProtKB-EC"/>
</dbReference>
<dbReference type="NCBIfam" id="NF003211">
    <property type="entry name" value="PRK04173.1"/>
    <property type="match status" value="1"/>
</dbReference>
<keyword evidence="5" id="KW-0648">Protein biosynthesis</keyword>
<dbReference type="Pfam" id="PF00587">
    <property type="entry name" value="tRNA-synt_2b"/>
    <property type="match status" value="1"/>
</dbReference>
<dbReference type="GO" id="GO:1990742">
    <property type="term" value="C:microvesicle"/>
    <property type="evidence" value="ECO:0007669"/>
    <property type="project" value="UniProtKB-ARBA"/>
</dbReference>
<dbReference type="Gene3D" id="3.30.930.10">
    <property type="entry name" value="Bira Bifunctional Protein, Domain 2"/>
    <property type="match status" value="1"/>
</dbReference>
<accession>A0A3M0Z1P9</accession>
<evidence type="ECO:0000313" key="9">
    <source>
        <dbReference type="Proteomes" id="UP000269410"/>
    </source>
</evidence>
<dbReference type="GO" id="GO:0004081">
    <property type="term" value="F:bis(5'-nucleosyl)-tetraphosphatase (asymmetrical) activity"/>
    <property type="evidence" value="ECO:0007669"/>
    <property type="project" value="UniProtKB-ARBA"/>
</dbReference>
<dbReference type="InterPro" id="IPR036621">
    <property type="entry name" value="Anticodon-bd_dom_sf"/>
</dbReference>
<dbReference type="PRINTS" id="PR01043">
    <property type="entry name" value="TRNASYNTHGLY"/>
</dbReference>
<dbReference type="InterPro" id="IPR006195">
    <property type="entry name" value="aa-tRNA-synth_II"/>
</dbReference>
<dbReference type="PANTHER" id="PTHR10745:SF8">
    <property type="entry name" value="DNA POLYMERASE SUBUNIT GAMMA-2, MITOCHONDRIAL"/>
    <property type="match status" value="1"/>
</dbReference>
<proteinExistence type="predicted"/>
<dbReference type="Gene3D" id="3.40.50.800">
    <property type="entry name" value="Anticodon-binding domain"/>
    <property type="match status" value="1"/>
</dbReference>
<dbReference type="FunFam" id="3.40.50.800:FF:000002">
    <property type="entry name" value="Glycine--tRNA ligase"/>
    <property type="match status" value="1"/>
</dbReference>
<dbReference type="Gene3D" id="3.30.40.230">
    <property type="match status" value="1"/>
</dbReference>